<dbReference type="AlphaFoldDB" id="A0A4C1UVG3"/>
<keyword evidence="2" id="KW-1185">Reference proteome</keyword>
<evidence type="ECO:0000313" key="2">
    <source>
        <dbReference type="Proteomes" id="UP000299102"/>
    </source>
</evidence>
<dbReference type="Proteomes" id="UP000299102">
    <property type="component" value="Unassembled WGS sequence"/>
</dbReference>
<name>A0A4C1UVG3_EUMVA</name>
<dbReference type="PANTHER" id="PTHR39953">
    <property type="entry name" value="RE54151P"/>
    <property type="match status" value="1"/>
</dbReference>
<evidence type="ECO:0000313" key="1">
    <source>
        <dbReference type="EMBL" id="GBP30230.1"/>
    </source>
</evidence>
<dbReference type="PANTHER" id="PTHR39953:SF1">
    <property type="entry name" value="RE54151P"/>
    <property type="match status" value="1"/>
</dbReference>
<comment type="caution">
    <text evidence="1">The sequence shown here is derived from an EMBL/GenBank/DDBJ whole genome shotgun (WGS) entry which is preliminary data.</text>
</comment>
<gene>
    <name evidence="1" type="ORF">EVAR_94539_1</name>
</gene>
<sequence length="121" mass="13855">MWYNYAANLSCYSNLRSSRLSYGDDAISHVQLKKRDGKICTVKCKFSVEGIQNYMTTLILDEEKEAIISVQCYDCVAAQGGCKNAVAFLMWLHRRSEEPSCTYVECYWRKSKLSKVGTNLK</sequence>
<organism evidence="1 2">
    <name type="scientific">Eumeta variegata</name>
    <name type="common">Bagworm moth</name>
    <name type="synonym">Eumeta japonica</name>
    <dbReference type="NCBI Taxonomy" id="151549"/>
    <lineage>
        <taxon>Eukaryota</taxon>
        <taxon>Metazoa</taxon>
        <taxon>Ecdysozoa</taxon>
        <taxon>Arthropoda</taxon>
        <taxon>Hexapoda</taxon>
        <taxon>Insecta</taxon>
        <taxon>Pterygota</taxon>
        <taxon>Neoptera</taxon>
        <taxon>Endopterygota</taxon>
        <taxon>Lepidoptera</taxon>
        <taxon>Glossata</taxon>
        <taxon>Ditrysia</taxon>
        <taxon>Tineoidea</taxon>
        <taxon>Psychidae</taxon>
        <taxon>Oiketicinae</taxon>
        <taxon>Eumeta</taxon>
    </lineage>
</organism>
<protein>
    <submittedName>
        <fullName evidence="1">Uncharacterized protein</fullName>
    </submittedName>
</protein>
<dbReference type="EMBL" id="BGZK01000230">
    <property type="protein sequence ID" value="GBP30230.1"/>
    <property type="molecule type" value="Genomic_DNA"/>
</dbReference>
<reference evidence="1 2" key="1">
    <citation type="journal article" date="2019" name="Commun. Biol.">
        <title>The bagworm genome reveals a unique fibroin gene that provides high tensile strength.</title>
        <authorList>
            <person name="Kono N."/>
            <person name="Nakamura H."/>
            <person name="Ohtoshi R."/>
            <person name="Tomita M."/>
            <person name="Numata K."/>
            <person name="Arakawa K."/>
        </authorList>
    </citation>
    <scope>NUCLEOTIDE SEQUENCE [LARGE SCALE GENOMIC DNA]</scope>
</reference>
<accession>A0A4C1UVG3</accession>
<dbReference type="OrthoDB" id="261614at2759"/>
<proteinExistence type="predicted"/>